<gene>
    <name evidence="8" type="ORF">M569_15591</name>
</gene>
<dbReference type="Pfam" id="PF03106">
    <property type="entry name" value="WRKY"/>
    <property type="match status" value="2"/>
</dbReference>
<organism evidence="8 9">
    <name type="scientific">Genlisea aurea</name>
    <dbReference type="NCBI Taxonomy" id="192259"/>
    <lineage>
        <taxon>Eukaryota</taxon>
        <taxon>Viridiplantae</taxon>
        <taxon>Streptophyta</taxon>
        <taxon>Embryophyta</taxon>
        <taxon>Tracheophyta</taxon>
        <taxon>Spermatophyta</taxon>
        <taxon>Magnoliopsida</taxon>
        <taxon>eudicotyledons</taxon>
        <taxon>Gunneridae</taxon>
        <taxon>Pentapetalae</taxon>
        <taxon>asterids</taxon>
        <taxon>lamiids</taxon>
        <taxon>Lamiales</taxon>
        <taxon>Lentibulariaceae</taxon>
        <taxon>Genlisea</taxon>
    </lineage>
</organism>
<keyword evidence="6" id="KW-0539">Nucleus</keyword>
<keyword evidence="5" id="KW-0804">Transcription</keyword>
<evidence type="ECO:0000313" key="9">
    <source>
        <dbReference type="Proteomes" id="UP000015453"/>
    </source>
</evidence>
<dbReference type="GO" id="GO:0003700">
    <property type="term" value="F:DNA-binding transcription factor activity"/>
    <property type="evidence" value="ECO:0007669"/>
    <property type="project" value="InterPro"/>
</dbReference>
<dbReference type="AlphaFoldDB" id="S8BX63"/>
<dbReference type="InterPro" id="IPR036576">
    <property type="entry name" value="WRKY_dom_sf"/>
</dbReference>
<evidence type="ECO:0000256" key="2">
    <source>
        <dbReference type="ARBA" id="ARBA00022737"/>
    </source>
</evidence>
<evidence type="ECO:0000256" key="5">
    <source>
        <dbReference type="ARBA" id="ARBA00023163"/>
    </source>
</evidence>
<sequence>SDYKPHSLNFSVDKPADDGYNWRKYGQKQVRGSEFPRSYYKCTHSDCPVKKIVERSLEGHITEIIYKSRHNHSAPSKPTRDSELVGFEQHKQNGSFLVLSHGFSDDTKAAMDIRDQYEPEFKKRSLLEAGRNVDSRTLVEPRVIVQTMSEIELLDDGYKWRKYGQKVVKGNPHPR</sequence>
<evidence type="ECO:0000256" key="3">
    <source>
        <dbReference type="ARBA" id="ARBA00023015"/>
    </source>
</evidence>
<evidence type="ECO:0000313" key="8">
    <source>
        <dbReference type="EMBL" id="EPS59220.1"/>
    </source>
</evidence>
<evidence type="ECO:0000256" key="4">
    <source>
        <dbReference type="ARBA" id="ARBA00023125"/>
    </source>
</evidence>
<comment type="subcellular location">
    <subcellularLocation>
        <location evidence="1">Nucleus</location>
    </subcellularLocation>
</comment>
<dbReference type="Proteomes" id="UP000015453">
    <property type="component" value="Unassembled WGS sequence"/>
</dbReference>
<feature type="domain" description="WRKY" evidence="7">
    <location>
        <begin position="149"/>
        <end position="175"/>
    </location>
</feature>
<accession>S8BX63</accession>
<dbReference type="FunFam" id="2.20.25.80:FF:000006">
    <property type="entry name" value="WRKY transcription factor"/>
    <property type="match status" value="1"/>
</dbReference>
<dbReference type="SUPFAM" id="SSF118290">
    <property type="entry name" value="WRKY DNA-binding domain"/>
    <property type="match status" value="2"/>
</dbReference>
<dbReference type="InterPro" id="IPR003657">
    <property type="entry name" value="WRKY_dom"/>
</dbReference>
<evidence type="ECO:0000259" key="7">
    <source>
        <dbReference type="PROSITE" id="PS50811"/>
    </source>
</evidence>
<dbReference type="PANTHER" id="PTHR31221">
    <property type="entry name" value="WRKY TRANSCRIPTION FACTOR PROTEIN 1-RELATED"/>
    <property type="match status" value="1"/>
</dbReference>
<protein>
    <recommendedName>
        <fullName evidence="7">WRKY domain-containing protein</fullName>
    </recommendedName>
</protein>
<dbReference type="GO" id="GO:0043565">
    <property type="term" value="F:sequence-specific DNA binding"/>
    <property type="evidence" value="ECO:0007669"/>
    <property type="project" value="InterPro"/>
</dbReference>
<keyword evidence="9" id="KW-1185">Reference proteome</keyword>
<dbReference type="InterPro" id="IPR044810">
    <property type="entry name" value="WRKY_plant"/>
</dbReference>
<name>S8BX63_9LAMI</name>
<dbReference type="PANTHER" id="PTHR31221:SF360">
    <property type="entry name" value="WRKY DOMAIN-CONTAINING PROTEIN"/>
    <property type="match status" value="1"/>
</dbReference>
<dbReference type="OrthoDB" id="2021103at2759"/>
<keyword evidence="4" id="KW-0238">DNA-binding</keyword>
<feature type="non-terminal residue" evidence="8">
    <location>
        <position position="175"/>
    </location>
</feature>
<feature type="non-terminal residue" evidence="8">
    <location>
        <position position="1"/>
    </location>
</feature>
<evidence type="ECO:0000256" key="6">
    <source>
        <dbReference type="ARBA" id="ARBA00023242"/>
    </source>
</evidence>
<dbReference type="Gene3D" id="2.20.25.80">
    <property type="entry name" value="WRKY domain"/>
    <property type="match status" value="2"/>
</dbReference>
<comment type="caution">
    <text evidence="8">The sequence shown here is derived from an EMBL/GenBank/DDBJ whole genome shotgun (WGS) entry which is preliminary data.</text>
</comment>
<keyword evidence="2" id="KW-0677">Repeat</keyword>
<proteinExistence type="predicted"/>
<dbReference type="GO" id="GO:0005634">
    <property type="term" value="C:nucleus"/>
    <property type="evidence" value="ECO:0007669"/>
    <property type="project" value="UniProtKB-SubCell"/>
</dbReference>
<dbReference type="PROSITE" id="PS50811">
    <property type="entry name" value="WRKY"/>
    <property type="match status" value="2"/>
</dbReference>
<dbReference type="EMBL" id="AUSU01008545">
    <property type="protein sequence ID" value="EPS59220.1"/>
    <property type="molecule type" value="Genomic_DNA"/>
</dbReference>
<dbReference type="SMART" id="SM00774">
    <property type="entry name" value="WRKY"/>
    <property type="match status" value="1"/>
</dbReference>
<evidence type="ECO:0000256" key="1">
    <source>
        <dbReference type="ARBA" id="ARBA00004123"/>
    </source>
</evidence>
<feature type="domain" description="WRKY" evidence="7">
    <location>
        <begin position="11"/>
        <end position="75"/>
    </location>
</feature>
<reference evidence="8 9" key="1">
    <citation type="journal article" date="2013" name="BMC Genomics">
        <title>The miniature genome of a carnivorous plant Genlisea aurea contains a low number of genes and short non-coding sequences.</title>
        <authorList>
            <person name="Leushkin E.V."/>
            <person name="Sutormin R.A."/>
            <person name="Nabieva E.R."/>
            <person name="Penin A.A."/>
            <person name="Kondrashov A.S."/>
            <person name="Logacheva M.D."/>
        </authorList>
    </citation>
    <scope>NUCLEOTIDE SEQUENCE [LARGE SCALE GENOMIC DNA]</scope>
</reference>
<keyword evidence="3" id="KW-0805">Transcription regulation</keyword>